<dbReference type="GO" id="GO:0048029">
    <property type="term" value="F:monosaccharide binding"/>
    <property type="evidence" value="ECO:0007669"/>
    <property type="project" value="TreeGrafter"/>
</dbReference>
<feature type="binding site" evidence="10">
    <location>
        <begin position="118"/>
        <end position="121"/>
    </location>
    <ligand>
        <name>ATP</name>
        <dbReference type="ChEBI" id="CHEBI:30616"/>
    </ligand>
</feature>
<dbReference type="GO" id="GO:0046872">
    <property type="term" value="F:metal ion binding"/>
    <property type="evidence" value="ECO:0007669"/>
    <property type="project" value="UniProtKB-KW"/>
</dbReference>
<organism evidence="12 13">
    <name type="scientific">Pyxidicoccus fallax</name>
    <dbReference type="NCBI Taxonomy" id="394095"/>
    <lineage>
        <taxon>Bacteria</taxon>
        <taxon>Pseudomonadati</taxon>
        <taxon>Myxococcota</taxon>
        <taxon>Myxococcia</taxon>
        <taxon>Myxococcales</taxon>
        <taxon>Cystobacterineae</taxon>
        <taxon>Myxococcaceae</taxon>
        <taxon>Pyxidicoccus</taxon>
    </lineage>
</organism>
<evidence type="ECO:0000313" key="12">
    <source>
        <dbReference type="EMBL" id="NMO23204.1"/>
    </source>
</evidence>
<feature type="binding site" evidence="10">
    <location>
        <position position="14"/>
    </location>
    <ligand>
        <name>ATP</name>
        <dbReference type="ChEBI" id="CHEBI:30616"/>
    </ligand>
</feature>
<feature type="binding site" evidence="10">
    <location>
        <position position="119"/>
    </location>
    <ligand>
        <name>Mg(2+)</name>
        <dbReference type="ChEBI" id="CHEBI:18420"/>
        <note>catalytic</note>
    </ligand>
</feature>
<dbReference type="PROSITE" id="PS00433">
    <property type="entry name" value="PHOSPHOFRUCTOKINASE"/>
    <property type="match status" value="1"/>
</dbReference>
<evidence type="ECO:0000256" key="5">
    <source>
        <dbReference type="ARBA" id="ARBA00022679"/>
    </source>
</evidence>
<gene>
    <name evidence="10" type="primary">pfkA</name>
    <name evidence="12" type="ORF">HG543_51345</name>
</gene>
<dbReference type="GO" id="GO:0003872">
    <property type="term" value="F:6-phosphofructokinase activity"/>
    <property type="evidence" value="ECO:0007669"/>
    <property type="project" value="UniProtKB-UniRule"/>
</dbReference>
<keyword evidence="10" id="KW-0067">ATP-binding</keyword>
<dbReference type="GO" id="GO:0005524">
    <property type="term" value="F:ATP binding"/>
    <property type="evidence" value="ECO:0007669"/>
    <property type="project" value="UniProtKB-KW"/>
</dbReference>
<dbReference type="GO" id="GO:0070095">
    <property type="term" value="F:fructose-6-phosphate binding"/>
    <property type="evidence" value="ECO:0007669"/>
    <property type="project" value="TreeGrafter"/>
</dbReference>
<feature type="binding site" description="in other chain" evidence="10">
    <location>
        <begin position="141"/>
        <end position="143"/>
    </location>
    <ligand>
        <name>substrate</name>
        <note>ligand shared between dimeric partners</note>
    </ligand>
</feature>
<evidence type="ECO:0000256" key="2">
    <source>
        <dbReference type="ARBA" id="ARBA00004496"/>
    </source>
</evidence>
<comment type="similarity">
    <text evidence="10">Belongs to the phosphofructokinase type A (PFKA) family. Mixed-substrate PFK group III subfamily.</text>
</comment>
<dbReference type="GO" id="GO:0016208">
    <property type="term" value="F:AMP binding"/>
    <property type="evidence" value="ECO:0007669"/>
    <property type="project" value="TreeGrafter"/>
</dbReference>
<evidence type="ECO:0000256" key="8">
    <source>
        <dbReference type="ARBA" id="ARBA00022842"/>
    </source>
</evidence>
<feature type="binding site" evidence="10">
    <location>
        <position position="284"/>
    </location>
    <ligand>
        <name>substrate</name>
        <note>ligand shared between dimeric partners</note>
    </ligand>
</feature>
<comment type="caution">
    <text evidence="10">Lacks conserved residue(s) required for the propagation of feature annotation.</text>
</comment>
<comment type="caution">
    <text evidence="12">The sequence shown here is derived from an EMBL/GenBank/DDBJ whole genome shotgun (WGS) entry which is preliminary data.</text>
</comment>
<keyword evidence="13" id="KW-1185">Reference proteome</keyword>
<comment type="function">
    <text evidence="10">Catalyzes the phosphorylation of D-fructose 6-phosphate to fructose 1,6-bisphosphate by ATP, the first committing step of glycolysis.</text>
</comment>
<dbReference type="PIRSF" id="PIRSF000532">
    <property type="entry name" value="ATP_PFK_prok"/>
    <property type="match status" value="1"/>
</dbReference>
<evidence type="ECO:0000256" key="10">
    <source>
        <dbReference type="HAMAP-Rule" id="MF_01976"/>
    </source>
</evidence>
<dbReference type="Gene3D" id="3.40.50.460">
    <property type="entry name" value="Phosphofructokinase domain"/>
    <property type="match status" value="1"/>
</dbReference>
<keyword evidence="4 10" id="KW-0963">Cytoplasm</keyword>
<dbReference type="InterPro" id="IPR022953">
    <property type="entry name" value="ATP_PFK"/>
</dbReference>
<dbReference type="GO" id="GO:0042802">
    <property type="term" value="F:identical protein binding"/>
    <property type="evidence" value="ECO:0007669"/>
    <property type="project" value="TreeGrafter"/>
</dbReference>
<feature type="binding site" description="in other chain" evidence="10">
    <location>
        <position position="238"/>
    </location>
    <ligand>
        <name>substrate</name>
        <note>ligand shared between dimeric partners</note>
    </ligand>
</feature>
<evidence type="ECO:0000313" key="13">
    <source>
        <dbReference type="Proteomes" id="UP000518300"/>
    </source>
</evidence>
<reference evidence="12 13" key="1">
    <citation type="submission" date="2020-04" db="EMBL/GenBank/DDBJ databases">
        <title>Draft genome of Pyxidicoccus fallax type strain.</title>
        <authorList>
            <person name="Whitworth D.E."/>
        </authorList>
    </citation>
    <scope>NUCLEOTIDE SEQUENCE [LARGE SCALE GENOMIC DNA]</scope>
    <source>
        <strain evidence="12 13">DSM 14698</strain>
    </source>
</reference>
<keyword evidence="7 10" id="KW-0418">Kinase</keyword>
<dbReference type="UniPathway" id="UPA00109">
    <property type="reaction ID" value="UER00182"/>
</dbReference>
<comment type="catalytic activity">
    <reaction evidence="10">
        <text>beta-D-fructose 6-phosphate + ATP = beta-D-fructose 1,6-bisphosphate + ADP + H(+)</text>
        <dbReference type="Rhea" id="RHEA:16109"/>
        <dbReference type="ChEBI" id="CHEBI:15378"/>
        <dbReference type="ChEBI" id="CHEBI:30616"/>
        <dbReference type="ChEBI" id="CHEBI:32966"/>
        <dbReference type="ChEBI" id="CHEBI:57634"/>
        <dbReference type="ChEBI" id="CHEBI:456216"/>
        <dbReference type="EC" id="2.7.1.11"/>
    </reaction>
</comment>
<evidence type="ECO:0000256" key="3">
    <source>
        <dbReference type="ARBA" id="ARBA00004679"/>
    </source>
</evidence>
<feature type="site" description="Important for substrate specificity; cannot use PPi as phosphoryl donor" evidence="10">
    <location>
        <position position="120"/>
    </location>
</feature>
<keyword evidence="10" id="KW-0547">Nucleotide-binding</keyword>
<dbReference type="GO" id="GO:0005945">
    <property type="term" value="C:6-phosphofructokinase complex"/>
    <property type="evidence" value="ECO:0007669"/>
    <property type="project" value="TreeGrafter"/>
</dbReference>
<feature type="binding site" evidence="10">
    <location>
        <position position="178"/>
    </location>
    <ligand>
        <name>substrate</name>
        <note>ligand shared between dimeric partners</note>
    </ligand>
</feature>
<dbReference type="GO" id="GO:0061621">
    <property type="term" value="P:canonical glycolysis"/>
    <property type="evidence" value="ECO:0007669"/>
    <property type="project" value="TreeGrafter"/>
</dbReference>
<dbReference type="NCBIfam" id="TIGR02483">
    <property type="entry name" value="PFK_mixed"/>
    <property type="match status" value="1"/>
</dbReference>
<evidence type="ECO:0000259" key="11">
    <source>
        <dbReference type="Pfam" id="PF00365"/>
    </source>
</evidence>
<dbReference type="AlphaFoldDB" id="A0A848M1G4"/>
<keyword evidence="6 10" id="KW-0479">Metal-binding</keyword>
<dbReference type="Proteomes" id="UP000518300">
    <property type="component" value="Unassembled WGS sequence"/>
</dbReference>
<keyword evidence="5 10" id="KW-0808">Transferase</keyword>
<dbReference type="GO" id="GO:0006002">
    <property type="term" value="P:fructose 6-phosphate metabolic process"/>
    <property type="evidence" value="ECO:0007669"/>
    <property type="project" value="InterPro"/>
</dbReference>
<sequence length="365" mass="39118">MPRSLRLGVLTGGGDCPGLNALIRGLVKRGTHEFGHEFVGIENGYMGLVEPDLTHPLTEEDTRGILPKGGTILGTSNKANPFSYPFLENGHWVERDVSDQVLRRCEELKLDGLVAIGGDGTLSIGHRLAAKGLNVVGCPKTIDNDLSGTDQTFGFDTARLIVTEALDRLHSTAEAHDRVMVVEIMGRHAGFLTLESGIAGGADVILIPEIPYRVESIVEKLRRRATRRRSFSIIAISEGAYPEGGALAVLDSAEAIPGRGVVRLGGSGKVCADLLAKHVDAEIRVTVLGHLQRGGSPSAADRVLATRYGCKVLDLVRDGQWNHMVALRAGEIVAVPLSESRKERRVDPAGELVRFAKSMGISFGD</sequence>
<feature type="active site" description="Proton acceptor" evidence="10">
    <location>
        <position position="143"/>
    </location>
</feature>
<proteinExistence type="inferred from homology"/>
<comment type="cofactor">
    <cofactor evidence="1 10">
        <name>Mg(2+)</name>
        <dbReference type="ChEBI" id="CHEBI:18420"/>
    </cofactor>
</comment>
<dbReference type="Pfam" id="PF00365">
    <property type="entry name" value="PFK"/>
    <property type="match status" value="1"/>
</dbReference>
<dbReference type="GO" id="GO:0047334">
    <property type="term" value="F:diphosphate-fructose-6-phosphate 1-phosphotransferase activity"/>
    <property type="evidence" value="ECO:0007669"/>
    <property type="project" value="InterPro"/>
</dbReference>
<dbReference type="FunFam" id="3.40.50.460:FF:000002">
    <property type="entry name" value="ATP-dependent 6-phosphofructokinase"/>
    <property type="match status" value="1"/>
</dbReference>
<dbReference type="EC" id="2.7.1.11" evidence="10"/>
<name>A0A848M1G4_9BACT</name>
<dbReference type="EMBL" id="JABBJJ010000554">
    <property type="protein sequence ID" value="NMO23204.1"/>
    <property type="molecule type" value="Genomic_DNA"/>
</dbReference>
<dbReference type="InterPro" id="IPR015912">
    <property type="entry name" value="Phosphofructokinase_CS"/>
</dbReference>
<comment type="subunit">
    <text evidence="10">Homodimer or homotetramer.</text>
</comment>
<dbReference type="RefSeq" id="WP_169352309.1">
    <property type="nucleotide sequence ID" value="NZ_JABBJJ010000554.1"/>
</dbReference>
<dbReference type="NCBIfam" id="NF002872">
    <property type="entry name" value="PRK03202.1"/>
    <property type="match status" value="1"/>
</dbReference>
<dbReference type="InterPro" id="IPR035966">
    <property type="entry name" value="PKF_sf"/>
</dbReference>
<feature type="binding site" description="in other chain" evidence="10">
    <location>
        <begin position="185"/>
        <end position="187"/>
    </location>
    <ligand>
        <name>substrate</name>
        <note>ligand shared between dimeric partners</note>
    </ligand>
</feature>
<evidence type="ECO:0000256" key="7">
    <source>
        <dbReference type="ARBA" id="ARBA00022777"/>
    </source>
</evidence>
<dbReference type="PRINTS" id="PR00476">
    <property type="entry name" value="PHFRCTKINASE"/>
</dbReference>
<dbReference type="PANTHER" id="PTHR13697:SF52">
    <property type="entry name" value="ATP-DEPENDENT 6-PHOSPHOFRUCTOKINASE 3"/>
    <property type="match status" value="1"/>
</dbReference>
<comment type="subcellular location">
    <subcellularLocation>
        <location evidence="2 10">Cytoplasm</location>
    </subcellularLocation>
</comment>
<dbReference type="Gene3D" id="3.40.50.450">
    <property type="match status" value="1"/>
</dbReference>
<evidence type="ECO:0000256" key="6">
    <source>
        <dbReference type="ARBA" id="ARBA00022723"/>
    </source>
</evidence>
<evidence type="ECO:0000256" key="9">
    <source>
        <dbReference type="ARBA" id="ARBA00023152"/>
    </source>
</evidence>
<evidence type="ECO:0000256" key="4">
    <source>
        <dbReference type="ARBA" id="ARBA00022490"/>
    </source>
</evidence>
<keyword evidence="9 10" id="KW-0324">Glycolysis</keyword>
<keyword evidence="8 10" id="KW-0460">Magnesium</keyword>
<dbReference type="HAMAP" id="MF_01976">
    <property type="entry name" value="Phosphofructokinase_III"/>
    <property type="match status" value="1"/>
</dbReference>
<feature type="domain" description="Phosphofructokinase" evidence="11">
    <location>
        <begin position="6"/>
        <end position="315"/>
    </location>
</feature>
<dbReference type="InterPro" id="IPR000023">
    <property type="entry name" value="Phosphofructokinase_dom"/>
</dbReference>
<dbReference type="GO" id="GO:0030388">
    <property type="term" value="P:fructose 1,6-bisphosphate metabolic process"/>
    <property type="evidence" value="ECO:0007669"/>
    <property type="project" value="TreeGrafter"/>
</dbReference>
<dbReference type="PANTHER" id="PTHR13697">
    <property type="entry name" value="PHOSPHOFRUCTOKINASE"/>
    <property type="match status" value="1"/>
</dbReference>
<comment type="pathway">
    <text evidence="3 10">Carbohydrate degradation; glycolysis; D-glyceraldehyde 3-phosphate and glycerone phosphate from D-glucose: step 3/4.</text>
</comment>
<feature type="binding site" description="in other chain" evidence="10">
    <location>
        <begin position="290"/>
        <end position="293"/>
    </location>
    <ligand>
        <name>substrate</name>
        <note>ligand shared between dimeric partners</note>
    </ligand>
</feature>
<dbReference type="InterPro" id="IPR012003">
    <property type="entry name" value="ATP_PFK_prok-type"/>
</dbReference>
<feature type="binding site" evidence="10">
    <location>
        <begin position="78"/>
        <end position="79"/>
    </location>
    <ligand>
        <name>ATP</name>
        <dbReference type="ChEBI" id="CHEBI:30616"/>
    </ligand>
</feature>
<dbReference type="InterPro" id="IPR012829">
    <property type="entry name" value="Phosphofructokinase_III"/>
</dbReference>
<accession>A0A848M1G4</accession>
<evidence type="ECO:0000256" key="1">
    <source>
        <dbReference type="ARBA" id="ARBA00001946"/>
    </source>
</evidence>
<dbReference type="SUPFAM" id="SSF53784">
    <property type="entry name" value="Phosphofructokinase"/>
    <property type="match status" value="1"/>
</dbReference>
<protein>
    <recommendedName>
        <fullName evidence="10">ATP-dependent 6-phosphofructokinase</fullName>
        <shortName evidence="10">ATP-PFK</shortName>
        <shortName evidence="10">Phosphofructokinase</shortName>
        <ecNumber evidence="10">2.7.1.11</ecNumber>
    </recommendedName>
    <alternativeName>
        <fullName evidence="10">Phosphohexokinase</fullName>
    </alternativeName>
</protein>